<dbReference type="PANTHER" id="PTHR37826">
    <property type="entry name" value="FLOTILLIN BAND_7_5 DOMAIN PROTEIN"/>
    <property type="match status" value="1"/>
</dbReference>
<keyword evidence="3" id="KW-0645">Protease</keyword>
<gene>
    <name evidence="3" type="ORF">J2787_001385</name>
</gene>
<organism evidence="3 4">
    <name type="scientific">Chryseobacterium rhizosphaerae</name>
    <dbReference type="NCBI Taxonomy" id="395937"/>
    <lineage>
        <taxon>Bacteria</taxon>
        <taxon>Pseudomonadati</taxon>
        <taxon>Bacteroidota</taxon>
        <taxon>Flavobacteriia</taxon>
        <taxon>Flavobacteriales</taxon>
        <taxon>Weeksellaceae</taxon>
        <taxon>Chryseobacterium group</taxon>
        <taxon>Chryseobacterium</taxon>
    </lineage>
</organism>
<dbReference type="InterPro" id="IPR025640">
    <property type="entry name" value="GYF_2"/>
</dbReference>
<dbReference type="AlphaFoldDB" id="A0AAE3Y6U1"/>
<evidence type="ECO:0000259" key="1">
    <source>
        <dbReference type="Pfam" id="PF13421"/>
    </source>
</evidence>
<dbReference type="Proteomes" id="UP001184861">
    <property type="component" value="Unassembled WGS sequence"/>
</dbReference>
<protein>
    <submittedName>
        <fullName evidence="3">Membrane protease subunit (Stomatin/prohibitin family)</fullName>
    </submittedName>
</protein>
<dbReference type="InterPro" id="IPR033880">
    <property type="entry name" value="SPFH_YdjI"/>
</dbReference>
<proteinExistence type="predicted"/>
<evidence type="ECO:0000313" key="3">
    <source>
        <dbReference type="EMBL" id="MDR6526015.1"/>
    </source>
</evidence>
<feature type="domain" description="SPFH" evidence="1">
    <location>
        <begin position="39"/>
        <end position="238"/>
    </location>
</feature>
<dbReference type="Pfam" id="PF14237">
    <property type="entry name" value="GYF_2"/>
    <property type="match status" value="1"/>
</dbReference>
<name>A0AAE3Y6U1_9FLAO</name>
<dbReference type="GO" id="GO:0006508">
    <property type="term" value="P:proteolysis"/>
    <property type="evidence" value="ECO:0007669"/>
    <property type="project" value="UniProtKB-KW"/>
</dbReference>
<reference evidence="3" key="1">
    <citation type="submission" date="2023-07" db="EMBL/GenBank/DDBJ databases">
        <title>Sorghum-associated microbial communities from plants grown in Nebraska, USA.</title>
        <authorList>
            <person name="Schachtman D."/>
        </authorList>
    </citation>
    <scope>NUCLEOTIDE SEQUENCE</scope>
    <source>
        <strain evidence="3">DS2360</strain>
    </source>
</reference>
<dbReference type="Pfam" id="PF13421">
    <property type="entry name" value="Band_7_1"/>
    <property type="match status" value="1"/>
</dbReference>
<sequence length="426" mass="47599">MKLFGNKREGGLMDVIRCDEQEYLVWKWRPSGSANSTNKENSIRYGSSLRVKEGELAVFFYKQNDGSMQDFIQGPHDQTIHSANFPVLTNMVGAAFGGGSPFQAEIYFINLSGNIQIRFGIPYFDMYDPRFMDLGVPCAVRGTLTFNLTDYKNFIKLNRLINFNLDDFKAQIKDFFQRKIKSVLISAPQDYTIPVMQIERKIDEVSDIIQSRLKGELEDCFGVNLKRLDIGSIELDKQHPHYIQLKRATADQQTKFTEAKTTIEIENLSEMTRIQRKDLELGVEGKHFAVHQLNQHADVLKTAAASLGGMSHVDLGGGDGLNAAGLMVGMGVGASMRNQLGGMMDTMTHTPPPNIASDPMFHIAVNGQQSGPYNLETLRQLAQSGQFSINHHVWKEGMQNWELAGNTPETARLFSVTPPPPPPPTI</sequence>
<dbReference type="GO" id="GO:0008233">
    <property type="term" value="F:peptidase activity"/>
    <property type="evidence" value="ECO:0007669"/>
    <property type="project" value="UniProtKB-KW"/>
</dbReference>
<dbReference type="RefSeq" id="WP_309945502.1">
    <property type="nucleotide sequence ID" value="NZ_JAVDQY010000001.1"/>
</dbReference>
<evidence type="ECO:0000259" key="2">
    <source>
        <dbReference type="Pfam" id="PF14237"/>
    </source>
</evidence>
<feature type="domain" description="GYF" evidence="2">
    <location>
        <begin position="362"/>
        <end position="409"/>
    </location>
</feature>
<dbReference type="EMBL" id="JAVDQY010000001">
    <property type="protein sequence ID" value="MDR6526015.1"/>
    <property type="molecule type" value="Genomic_DNA"/>
</dbReference>
<keyword evidence="3" id="KW-0378">Hydrolase</keyword>
<dbReference type="CDD" id="cd03408">
    <property type="entry name" value="SPFH_like_u1"/>
    <property type="match status" value="1"/>
</dbReference>
<accession>A0AAE3Y6U1</accession>
<comment type="caution">
    <text evidence="3">The sequence shown here is derived from an EMBL/GenBank/DDBJ whole genome shotgun (WGS) entry which is preliminary data.</text>
</comment>
<evidence type="ECO:0000313" key="4">
    <source>
        <dbReference type="Proteomes" id="UP001184861"/>
    </source>
</evidence>
<dbReference type="PANTHER" id="PTHR37826:SF2">
    <property type="entry name" value="ZINC-RIBBON DOMAIN-CONTAINING PROTEIN"/>
    <property type="match status" value="1"/>
</dbReference>